<protein>
    <submittedName>
        <fullName evidence="1">Uncharacterized protein</fullName>
    </submittedName>
</protein>
<evidence type="ECO:0000313" key="1">
    <source>
        <dbReference type="EMBL" id="KAK2188473.1"/>
    </source>
</evidence>
<reference evidence="1" key="1">
    <citation type="journal article" date="2023" name="Mol. Biol. Evol.">
        <title>Third-Generation Sequencing Reveals the Adaptive Role of the Epigenome in Three Deep-Sea Polychaetes.</title>
        <authorList>
            <person name="Perez M."/>
            <person name="Aroh O."/>
            <person name="Sun Y."/>
            <person name="Lan Y."/>
            <person name="Juniper S.K."/>
            <person name="Young C.R."/>
            <person name="Angers B."/>
            <person name="Qian P.Y."/>
        </authorList>
    </citation>
    <scope>NUCLEOTIDE SEQUENCE</scope>
    <source>
        <strain evidence="1">R07B-5</strain>
    </source>
</reference>
<proteinExistence type="predicted"/>
<dbReference type="EMBL" id="JAODUO010000131">
    <property type="protein sequence ID" value="KAK2188473.1"/>
    <property type="molecule type" value="Genomic_DNA"/>
</dbReference>
<dbReference type="AlphaFoldDB" id="A0AAD9P5G2"/>
<evidence type="ECO:0000313" key="2">
    <source>
        <dbReference type="Proteomes" id="UP001209878"/>
    </source>
</evidence>
<comment type="caution">
    <text evidence="1">The sequence shown here is derived from an EMBL/GenBank/DDBJ whole genome shotgun (WGS) entry which is preliminary data.</text>
</comment>
<gene>
    <name evidence="1" type="ORF">NP493_131g02053</name>
</gene>
<name>A0AAD9P5G2_RIDPI</name>
<keyword evidence="2" id="KW-1185">Reference proteome</keyword>
<sequence length="92" mass="9524">MSYSTICWTIDYCCSSMRVCCRFTASVSSAAGSIGAEDASTIAVCTYCHSVCAATAVAVVGHSACAQHYTLLKIMGMGGRVLIPCCLNSSGH</sequence>
<dbReference type="Proteomes" id="UP001209878">
    <property type="component" value="Unassembled WGS sequence"/>
</dbReference>
<organism evidence="1 2">
    <name type="scientific">Ridgeia piscesae</name>
    <name type="common">Tubeworm</name>
    <dbReference type="NCBI Taxonomy" id="27915"/>
    <lineage>
        <taxon>Eukaryota</taxon>
        <taxon>Metazoa</taxon>
        <taxon>Spiralia</taxon>
        <taxon>Lophotrochozoa</taxon>
        <taxon>Annelida</taxon>
        <taxon>Polychaeta</taxon>
        <taxon>Sedentaria</taxon>
        <taxon>Canalipalpata</taxon>
        <taxon>Sabellida</taxon>
        <taxon>Siboglinidae</taxon>
        <taxon>Ridgeia</taxon>
    </lineage>
</organism>
<accession>A0AAD9P5G2</accession>